<comment type="subcellular location">
    <subcellularLocation>
        <location evidence="1">Cell membrane</location>
        <topology evidence="1">Multi-pass membrane protein</topology>
    </subcellularLocation>
</comment>
<evidence type="ECO:0000259" key="8">
    <source>
        <dbReference type="Pfam" id="PF01757"/>
    </source>
</evidence>
<gene>
    <name evidence="9" type="ORF">D1627_06385</name>
</gene>
<dbReference type="OrthoDB" id="847983at2"/>
<feature type="transmembrane region" description="Helical" evidence="7">
    <location>
        <begin position="210"/>
        <end position="228"/>
    </location>
</feature>
<dbReference type="EMBL" id="QWGE01000002">
    <property type="protein sequence ID" value="RIJ41651.1"/>
    <property type="molecule type" value="Genomic_DNA"/>
</dbReference>
<name>A0A399SER4_9BACT</name>
<proteinExistence type="inferred from homology"/>
<feature type="transmembrane region" description="Helical" evidence="7">
    <location>
        <begin position="179"/>
        <end position="198"/>
    </location>
</feature>
<dbReference type="PANTHER" id="PTHR40074">
    <property type="entry name" value="O-ACETYLTRANSFERASE WECH"/>
    <property type="match status" value="1"/>
</dbReference>
<evidence type="ECO:0000256" key="3">
    <source>
        <dbReference type="ARBA" id="ARBA00022475"/>
    </source>
</evidence>
<feature type="transmembrane region" description="Helical" evidence="7">
    <location>
        <begin position="248"/>
        <end position="265"/>
    </location>
</feature>
<accession>A0A399SER4</accession>
<sequence>MKQHLQQIDVIKGLAIIMVLLLHSLTRKDLLDSYAIYHIWQAVPLFMIVMGLNLGLSVHAKSPQANELYTRIYFLKKATRILTPYFIVFLLCVPIGLAWEWIQEEEVLTFDSYTWVGVLPVTGRGNYFITLLLQSIVLLPIIGYAFSRKPIVTSVLLLAAELAYHVWATEFSFFDENNYLHDAAFPRYFTAIVYGLWLSRIVKLPLRQPYFLILAMLAVSSIAMLWFLAYGNLDLSAVFRPAWELQQVFTYGYAAFLVWLTIRVLPSSSGKVPLRLLAELGKASYHIFLVQVIYFGLAQQDYPLLTNVAICIIVGYSFFRAEKKWQL</sequence>
<comment type="similarity">
    <text evidence="2">Belongs to the acyltransferase 3 family.</text>
</comment>
<keyword evidence="6 7" id="KW-0472">Membrane</keyword>
<dbReference type="InterPro" id="IPR002656">
    <property type="entry name" value="Acyl_transf_3_dom"/>
</dbReference>
<keyword evidence="9" id="KW-0012">Acyltransferase</keyword>
<feature type="transmembrane region" description="Helical" evidence="7">
    <location>
        <begin position="38"/>
        <end position="60"/>
    </location>
</feature>
<evidence type="ECO:0000256" key="6">
    <source>
        <dbReference type="ARBA" id="ARBA00023136"/>
    </source>
</evidence>
<evidence type="ECO:0000256" key="4">
    <source>
        <dbReference type="ARBA" id="ARBA00022692"/>
    </source>
</evidence>
<keyword evidence="10" id="KW-1185">Reference proteome</keyword>
<evidence type="ECO:0000256" key="1">
    <source>
        <dbReference type="ARBA" id="ARBA00004651"/>
    </source>
</evidence>
<keyword evidence="5 7" id="KW-1133">Transmembrane helix</keyword>
<feature type="transmembrane region" description="Helical" evidence="7">
    <location>
        <begin position="151"/>
        <end position="167"/>
    </location>
</feature>
<protein>
    <submittedName>
        <fullName evidence="9">Acyltransferase</fullName>
    </submittedName>
</protein>
<feature type="domain" description="Acyltransferase 3" evidence="8">
    <location>
        <begin position="7"/>
        <end position="315"/>
    </location>
</feature>
<feature type="transmembrane region" description="Helical" evidence="7">
    <location>
        <begin position="127"/>
        <end position="146"/>
    </location>
</feature>
<dbReference type="Pfam" id="PF01757">
    <property type="entry name" value="Acyl_transf_3"/>
    <property type="match status" value="1"/>
</dbReference>
<feature type="transmembrane region" description="Helical" evidence="7">
    <location>
        <begin position="302"/>
        <end position="319"/>
    </location>
</feature>
<evidence type="ECO:0000256" key="5">
    <source>
        <dbReference type="ARBA" id="ARBA00022989"/>
    </source>
</evidence>
<dbReference type="GO" id="GO:0005886">
    <property type="term" value="C:plasma membrane"/>
    <property type="evidence" value="ECO:0007669"/>
    <property type="project" value="UniProtKB-SubCell"/>
</dbReference>
<organism evidence="9 10">
    <name type="scientific">Pontibacter oryzae</name>
    <dbReference type="NCBI Taxonomy" id="2304593"/>
    <lineage>
        <taxon>Bacteria</taxon>
        <taxon>Pseudomonadati</taxon>
        <taxon>Bacteroidota</taxon>
        <taxon>Cytophagia</taxon>
        <taxon>Cytophagales</taxon>
        <taxon>Hymenobacteraceae</taxon>
        <taxon>Pontibacter</taxon>
    </lineage>
</organism>
<keyword evidence="3" id="KW-1003">Cell membrane</keyword>
<dbReference type="GO" id="GO:0016413">
    <property type="term" value="F:O-acetyltransferase activity"/>
    <property type="evidence" value="ECO:0007669"/>
    <property type="project" value="TreeGrafter"/>
</dbReference>
<evidence type="ECO:0000313" key="9">
    <source>
        <dbReference type="EMBL" id="RIJ41651.1"/>
    </source>
</evidence>
<reference evidence="10" key="1">
    <citation type="submission" date="2018-08" db="EMBL/GenBank/DDBJ databases">
        <title>Mucilaginibacter sp. MYSH2.</title>
        <authorList>
            <person name="Seo T."/>
        </authorList>
    </citation>
    <scope>NUCLEOTIDE SEQUENCE [LARGE SCALE GENOMIC DNA]</scope>
    <source>
        <strain evidence="10">KIRAN</strain>
    </source>
</reference>
<keyword evidence="9" id="KW-0808">Transferase</keyword>
<dbReference type="AlphaFoldDB" id="A0A399SER4"/>
<dbReference type="PANTHER" id="PTHR40074:SF2">
    <property type="entry name" value="O-ACETYLTRANSFERASE WECH"/>
    <property type="match status" value="1"/>
</dbReference>
<evidence type="ECO:0000256" key="7">
    <source>
        <dbReference type="SAM" id="Phobius"/>
    </source>
</evidence>
<feature type="transmembrane region" description="Helical" evidence="7">
    <location>
        <begin position="7"/>
        <end position="26"/>
    </location>
</feature>
<dbReference type="Proteomes" id="UP000266005">
    <property type="component" value="Unassembled WGS sequence"/>
</dbReference>
<feature type="transmembrane region" description="Helical" evidence="7">
    <location>
        <begin position="81"/>
        <end position="102"/>
    </location>
</feature>
<comment type="caution">
    <text evidence="9">The sequence shown here is derived from an EMBL/GenBank/DDBJ whole genome shotgun (WGS) entry which is preliminary data.</text>
</comment>
<dbReference type="RefSeq" id="WP_119431399.1">
    <property type="nucleotide sequence ID" value="NZ_QWGE01000002.1"/>
</dbReference>
<evidence type="ECO:0000256" key="2">
    <source>
        <dbReference type="ARBA" id="ARBA00007400"/>
    </source>
</evidence>
<evidence type="ECO:0000313" key="10">
    <source>
        <dbReference type="Proteomes" id="UP000266005"/>
    </source>
</evidence>
<keyword evidence="4 7" id="KW-0812">Transmembrane</keyword>
<dbReference type="GO" id="GO:0009246">
    <property type="term" value="P:enterobacterial common antigen biosynthetic process"/>
    <property type="evidence" value="ECO:0007669"/>
    <property type="project" value="TreeGrafter"/>
</dbReference>
<feature type="transmembrane region" description="Helical" evidence="7">
    <location>
        <begin position="277"/>
        <end position="296"/>
    </location>
</feature>